<accession>A0A078K244</accession>
<reference evidence="1" key="3">
    <citation type="submission" date="2021-01" db="EMBL/GenBank/DDBJ databases">
        <authorList>
            <consortium name="Genoscope - CEA"/>
            <person name="William W."/>
        </authorList>
    </citation>
    <scope>NUCLEOTIDE SEQUENCE</scope>
</reference>
<dbReference type="EMBL" id="LK047691">
    <property type="protein sequence ID" value="CDY71826.1"/>
    <property type="molecule type" value="Genomic_DNA"/>
</dbReference>
<dbReference type="Proteomes" id="UP001295469">
    <property type="component" value="Chromosome C03"/>
</dbReference>
<name>A0A078K244_BRANA</name>
<dbReference type="EMBL" id="HG994367">
    <property type="protein sequence ID" value="CAF1710468.1"/>
    <property type="molecule type" value="Genomic_DNA"/>
</dbReference>
<gene>
    <name evidence="2" type="primary">BnaCnng74660D</name>
    <name evidence="1" type="ORF">DARMORV10_C03P80220.1</name>
    <name evidence="2" type="ORF">GSBRNA2T00020645001</name>
</gene>
<dbReference type="Gramene" id="CDY71826">
    <property type="protein sequence ID" value="CDY71826"/>
    <property type="gene ID" value="GSBRNA2T00020645001"/>
</dbReference>
<sequence length="50" mass="5986">MYCHRNDDLLNRQRIDFDCFHLMMNEVLILFLGTEQELGQSRLKRCRGGV</sequence>
<reference evidence="2" key="2">
    <citation type="submission" date="2014-06" db="EMBL/GenBank/DDBJ databases">
        <authorList>
            <person name="Genoscope - CEA"/>
        </authorList>
    </citation>
    <scope>NUCLEOTIDE SEQUENCE</scope>
</reference>
<organism evidence="2">
    <name type="scientific">Brassica napus</name>
    <name type="common">Rape</name>
    <dbReference type="NCBI Taxonomy" id="3708"/>
    <lineage>
        <taxon>Eukaryota</taxon>
        <taxon>Viridiplantae</taxon>
        <taxon>Streptophyta</taxon>
        <taxon>Embryophyta</taxon>
        <taxon>Tracheophyta</taxon>
        <taxon>Spermatophyta</taxon>
        <taxon>Magnoliopsida</taxon>
        <taxon>eudicotyledons</taxon>
        <taxon>Gunneridae</taxon>
        <taxon>Pentapetalae</taxon>
        <taxon>rosids</taxon>
        <taxon>malvids</taxon>
        <taxon>Brassicales</taxon>
        <taxon>Brassicaceae</taxon>
        <taxon>Brassiceae</taxon>
        <taxon>Brassica</taxon>
    </lineage>
</organism>
<reference evidence="2" key="1">
    <citation type="journal article" date="2014" name="Science">
        <title>Plant genetics. Early allopolyploid evolution in the post-Neolithic Brassica napus oilseed genome.</title>
        <authorList>
            <person name="Chalhoub B."/>
            <person name="Denoeud F."/>
            <person name="Liu S."/>
            <person name="Parkin I.A."/>
            <person name="Tang H."/>
            <person name="Wang X."/>
            <person name="Chiquet J."/>
            <person name="Belcram H."/>
            <person name="Tong C."/>
            <person name="Samans B."/>
            <person name="Correa M."/>
            <person name="Da Silva C."/>
            <person name="Just J."/>
            <person name="Falentin C."/>
            <person name="Koh C.S."/>
            <person name="Le Clainche I."/>
            <person name="Bernard M."/>
            <person name="Bento P."/>
            <person name="Noel B."/>
            <person name="Labadie K."/>
            <person name="Alberti A."/>
            <person name="Charles M."/>
            <person name="Arnaud D."/>
            <person name="Guo H."/>
            <person name="Daviaud C."/>
            <person name="Alamery S."/>
            <person name="Jabbari K."/>
            <person name="Zhao M."/>
            <person name="Edger P.P."/>
            <person name="Chelaifa H."/>
            <person name="Tack D."/>
            <person name="Lassalle G."/>
            <person name="Mestiri I."/>
            <person name="Schnel N."/>
            <person name="Le Paslier M.C."/>
            <person name="Fan G."/>
            <person name="Renault V."/>
            <person name="Bayer P.E."/>
            <person name="Golicz A.A."/>
            <person name="Manoli S."/>
            <person name="Lee T.H."/>
            <person name="Thi V.H."/>
            <person name="Chalabi S."/>
            <person name="Hu Q."/>
            <person name="Fan C."/>
            <person name="Tollenaere R."/>
            <person name="Lu Y."/>
            <person name="Battail C."/>
            <person name="Shen J."/>
            <person name="Sidebottom C.H."/>
            <person name="Wang X."/>
            <person name="Canaguier A."/>
            <person name="Chauveau A."/>
            <person name="Berard A."/>
            <person name="Deniot G."/>
            <person name="Guan M."/>
            <person name="Liu Z."/>
            <person name="Sun F."/>
            <person name="Lim Y.P."/>
            <person name="Lyons E."/>
            <person name="Town C.D."/>
            <person name="Bancroft I."/>
            <person name="Wang X."/>
            <person name="Meng J."/>
            <person name="Ma J."/>
            <person name="Pires J.C."/>
            <person name="King G.J."/>
            <person name="Brunel D."/>
            <person name="Delourme R."/>
            <person name="Renard M."/>
            <person name="Aury J.M."/>
            <person name="Adams K.L."/>
            <person name="Batley J."/>
            <person name="Snowdon R.J."/>
            <person name="Tost J."/>
            <person name="Edwards D."/>
            <person name="Zhou Y."/>
            <person name="Hua W."/>
            <person name="Sharpe A.G."/>
            <person name="Paterson A.H."/>
            <person name="Guan C."/>
            <person name="Wincker P."/>
        </authorList>
    </citation>
    <scope>NUCLEOTIDE SEQUENCE [LARGE SCALE GENOMIC DNA]</scope>
</reference>
<dbReference type="PaxDb" id="3708-A0A078K244"/>
<proteinExistence type="predicted"/>
<protein>
    <submittedName>
        <fullName evidence="1">(rape) hypothetical protein</fullName>
    </submittedName>
    <submittedName>
        <fullName evidence="2">BnaCnng74660D protein</fullName>
    </submittedName>
</protein>
<evidence type="ECO:0000313" key="1">
    <source>
        <dbReference type="EMBL" id="CAF1710468.1"/>
    </source>
</evidence>
<evidence type="ECO:0000313" key="2">
    <source>
        <dbReference type="EMBL" id="CDY71826.1"/>
    </source>
</evidence>
<dbReference type="AlphaFoldDB" id="A0A078K244"/>